<dbReference type="InterPro" id="IPR040169">
    <property type="entry name" value="SUGP1/2"/>
</dbReference>
<dbReference type="GO" id="GO:0005654">
    <property type="term" value="C:nucleoplasm"/>
    <property type="evidence" value="ECO:0007669"/>
    <property type="project" value="TreeGrafter"/>
</dbReference>
<feature type="region of interest" description="Disordered" evidence="6">
    <location>
        <begin position="449"/>
        <end position="473"/>
    </location>
</feature>
<dbReference type="AlphaFoldDB" id="A0A7R9M1Q8"/>
<evidence type="ECO:0008006" key="11">
    <source>
        <dbReference type="Google" id="ProtNLM"/>
    </source>
</evidence>
<protein>
    <recommendedName>
        <fullName evidence="11">Snurportin-1</fullName>
    </recommendedName>
</protein>
<feature type="domain" description="G-patch" evidence="8">
    <location>
        <begin position="314"/>
        <end position="361"/>
    </location>
</feature>
<dbReference type="InterPro" id="IPR047857">
    <property type="entry name" value="Snurportin1_C"/>
</dbReference>
<sequence>MQMRFQNDGSFLERFLQMKKSVEQNSEPIVKTEPNDTTKAIKPIKMVIKENSSKLKAICSVEASTVKLFEEDIKEGKDIELAIERTAISVTMNGAKAEDNIRESKAEDTHYSWLRDKESENYRFYQKRVEELKEAKVRAQNDGLFDDGAESSSSRPVKKKQKKSRWSDEKVDLKPSDPTLIEYALQVFGSTDLTADQWKQLEDQRKMKILFEMLQKKQQMNQRLANSGKVKYEYDSDEEVDATDGTWEHKRRRQEMLATHTLANELTEKGSGKHHIGDFMPPEELDRFMKKWEALKDGEPLPDDSDYSDSKLKEDNVGFKMLKKLGWSEGQGLGSQGTGTAEPINKSVGAVNNAGLGQTRPEELSNTDDEYEAYRKRMMMAYRFRPNPLSFSEAFLITNTSNDTNRCHPKYNPYRSSKQCLQETRRKQFIDNQKKNREQIVSKFRHLLDESSPESTKCEPMDTRSDPKSGSKERKFYVSKAKNQLMLSEWLVQTPEDFATNWYLVLCPVGKRCLVVSTRGQTKVYSRTGYLMTTLRTRLPGGDTKTSKDSKHNCILDCIYSQSERVYYVLDVISWNGCHFDGCDTEFRFFWLNSKLREECPQVTQRTHCNSYPFVALKHYGCSESEIVSTLKAPKQFSSALDGLLFFHKMSHYTPGVTPLVNWLKPHMLSDILNIHID</sequence>
<gene>
    <name evidence="9" type="ORF">ONB1V03_LOCUS8564</name>
</gene>
<keyword evidence="4" id="KW-0539">Nucleus</keyword>
<dbReference type="EMBL" id="OC919775">
    <property type="protein sequence ID" value="CAD7651896.1"/>
    <property type="molecule type" value="Genomic_DNA"/>
</dbReference>
<dbReference type="InterPro" id="IPR000061">
    <property type="entry name" value="Surp"/>
</dbReference>
<feature type="coiled-coil region" evidence="5">
    <location>
        <begin position="115"/>
        <end position="142"/>
    </location>
</feature>
<keyword evidence="3" id="KW-0508">mRNA splicing</keyword>
<evidence type="ECO:0000259" key="7">
    <source>
        <dbReference type="PROSITE" id="PS50128"/>
    </source>
</evidence>
<dbReference type="GO" id="GO:0008380">
    <property type="term" value="P:RNA splicing"/>
    <property type="evidence" value="ECO:0007669"/>
    <property type="project" value="UniProtKB-KW"/>
</dbReference>
<feature type="region of interest" description="Disordered" evidence="6">
    <location>
        <begin position="143"/>
        <end position="172"/>
    </location>
</feature>
<reference evidence="9" key="1">
    <citation type="submission" date="2020-11" db="EMBL/GenBank/DDBJ databases">
        <authorList>
            <person name="Tran Van P."/>
        </authorList>
    </citation>
    <scope>NUCLEOTIDE SEQUENCE</scope>
</reference>
<dbReference type="InterPro" id="IPR035967">
    <property type="entry name" value="SWAP/Surp_sf"/>
</dbReference>
<dbReference type="GO" id="GO:0003723">
    <property type="term" value="F:RNA binding"/>
    <property type="evidence" value="ECO:0007669"/>
    <property type="project" value="InterPro"/>
</dbReference>
<evidence type="ECO:0000259" key="8">
    <source>
        <dbReference type="PROSITE" id="PS50174"/>
    </source>
</evidence>
<dbReference type="EMBL" id="CAJPVJ010004950">
    <property type="protein sequence ID" value="CAG2169080.1"/>
    <property type="molecule type" value="Genomic_DNA"/>
</dbReference>
<dbReference type="InterPro" id="IPR000467">
    <property type="entry name" value="G_patch_dom"/>
</dbReference>
<comment type="subcellular location">
    <subcellularLocation>
        <location evidence="1">Nucleus</location>
    </subcellularLocation>
</comment>
<proteinExistence type="predicted"/>
<dbReference type="Gene3D" id="1.10.10.790">
    <property type="entry name" value="Surp module"/>
    <property type="match status" value="1"/>
</dbReference>
<dbReference type="Pfam" id="PF21974">
    <property type="entry name" value="SPN1_m3Gcap_bd"/>
    <property type="match status" value="1"/>
</dbReference>
<evidence type="ECO:0000313" key="9">
    <source>
        <dbReference type="EMBL" id="CAD7651896.1"/>
    </source>
</evidence>
<dbReference type="PROSITE" id="PS50174">
    <property type="entry name" value="G_PATCH"/>
    <property type="match status" value="1"/>
</dbReference>
<evidence type="ECO:0000256" key="3">
    <source>
        <dbReference type="ARBA" id="ARBA00023187"/>
    </source>
</evidence>
<accession>A0A7R9M1Q8</accession>
<dbReference type="GO" id="GO:0006397">
    <property type="term" value="P:mRNA processing"/>
    <property type="evidence" value="ECO:0007669"/>
    <property type="project" value="UniProtKB-KW"/>
</dbReference>
<dbReference type="PANTHER" id="PTHR23340">
    <property type="entry name" value="ARGININE/SERINE RICH SPLICING FACTOR SF4/14"/>
    <property type="match status" value="1"/>
</dbReference>
<dbReference type="Proteomes" id="UP000728032">
    <property type="component" value="Unassembled WGS sequence"/>
</dbReference>
<name>A0A7R9M1Q8_9ACAR</name>
<dbReference type="Pfam" id="PF01585">
    <property type="entry name" value="G-patch"/>
    <property type="match status" value="1"/>
</dbReference>
<evidence type="ECO:0000256" key="6">
    <source>
        <dbReference type="SAM" id="MobiDB-lite"/>
    </source>
</evidence>
<keyword evidence="2" id="KW-0507">mRNA processing</keyword>
<dbReference type="PROSITE" id="PS50128">
    <property type="entry name" value="SURP"/>
    <property type="match status" value="1"/>
</dbReference>
<organism evidence="9">
    <name type="scientific">Oppiella nova</name>
    <dbReference type="NCBI Taxonomy" id="334625"/>
    <lineage>
        <taxon>Eukaryota</taxon>
        <taxon>Metazoa</taxon>
        <taxon>Ecdysozoa</taxon>
        <taxon>Arthropoda</taxon>
        <taxon>Chelicerata</taxon>
        <taxon>Arachnida</taxon>
        <taxon>Acari</taxon>
        <taxon>Acariformes</taxon>
        <taxon>Sarcoptiformes</taxon>
        <taxon>Oribatida</taxon>
        <taxon>Brachypylina</taxon>
        <taxon>Oppioidea</taxon>
        <taxon>Oppiidae</taxon>
        <taxon>Oppiella</taxon>
    </lineage>
</organism>
<keyword evidence="5" id="KW-0175">Coiled coil</keyword>
<evidence type="ECO:0000256" key="4">
    <source>
        <dbReference type="ARBA" id="ARBA00023242"/>
    </source>
</evidence>
<dbReference type="OrthoDB" id="10003593at2759"/>
<evidence type="ECO:0000256" key="5">
    <source>
        <dbReference type="SAM" id="Coils"/>
    </source>
</evidence>
<dbReference type="SMART" id="SM00443">
    <property type="entry name" value="G_patch"/>
    <property type="match status" value="1"/>
</dbReference>
<dbReference type="PANTHER" id="PTHR23340:SF0">
    <property type="entry name" value="SURP AND G-PATCH DOMAIN-CONTAINING PROTEIN 1 ISOFORM X1"/>
    <property type="match status" value="1"/>
</dbReference>
<keyword evidence="10" id="KW-1185">Reference proteome</keyword>
<dbReference type="CDD" id="cd09232">
    <property type="entry name" value="Snurportin-1_C"/>
    <property type="match status" value="1"/>
</dbReference>
<dbReference type="SUPFAM" id="SSF56091">
    <property type="entry name" value="DNA ligase/mRNA capping enzyme, catalytic domain"/>
    <property type="match status" value="1"/>
</dbReference>
<evidence type="ECO:0000256" key="1">
    <source>
        <dbReference type="ARBA" id="ARBA00004123"/>
    </source>
</evidence>
<feature type="domain" description="SURP motif" evidence="7">
    <location>
        <begin position="82"/>
        <end position="125"/>
    </location>
</feature>
<feature type="compositionally biased region" description="Basic and acidic residues" evidence="6">
    <location>
        <begin position="456"/>
        <end position="473"/>
    </location>
</feature>
<dbReference type="Gene3D" id="3.30.470.30">
    <property type="entry name" value="DNA ligase/mRNA capping enzyme"/>
    <property type="match status" value="1"/>
</dbReference>
<dbReference type="SUPFAM" id="SSF109905">
    <property type="entry name" value="Surp module (SWAP domain)"/>
    <property type="match status" value="1"/>
</dbReference>
<dbReference type="Pfam" id="PF01805">
    <property type="entry name" value="Surp"/>
    <property type="match status" value="1"/>
</dbReference>
<evidence type="ECO:0000313" key="10">
    <source>
        <dbReference type="Proteomes" id="UP000728032"/>
    </source>
</evidence>
<evidence type="ECO:0000256" key="2">
    <source>
        <dbReference type="ARBA" id="ARBA00022664"/>
    </source>
</evidence>